<evidence type="ECO:0000313" key="1">
    <source>
        <dbReference type="EMBL" id="MBP4140069.1"/>
    </source>
</evidence>
<accession>A0A940XHW5</accession>
<gene>
    <name evidence="1" type="ORF">J3495_18510</name>
</gene>
<dbReference type="RefSeq" id="WP_210668393.1">
    <property type="nucleotide sequence ID" value="NZ_JAGFBV010000048.1"/>
</dbReference>
<dbReference type="PROSITE" id="PS51257">
    <property type="entry name" value="PROKAR_LIPOPROTEIN"/>
    <property type="match status" value="1"/>
</dbReference>
<name>A0A940XHW5_9FLAO</name>
<evidence type="ECO:0008006" key="3">
    <source>
        <dbReference type="Google" id="ProtNLM"/>
    </source>
</evidence>
<sequence length="147" mass="17331">MKNIIIKVIVLSLLLSSCKTYKRTKFEYHFGKGKNEWINMYKTDVFLSCMKKGYDNDDFYKLISKKDLLVPYEPILFQYSKIDTLTTKIIKNMPRPIYPHCDDCTNEQEQEILRKNYICASCLNYYASSDLDSIAKKAYKQYKKGAL</sequence>
<comment type="caution">
    <text evidence="1">The sequence shown here is derived from an EMBL/GenBank/DDBJ whole genome shotgun (WGS) entry which is preliminary data.</text>
</comment>
<keyword evidence="2" id="KW-1185">Reference proteome</keyword>
<dbReference type="EMBL" id="JAGFBV010000048">
    <property type="protein sequence ID" value="MBP4140069.1"/>
    <property type="molecule type" value="Genomic_DNA"/>
</dbReference>
<protein>
    <recommendedName>
        <fullName evidence="3">Lipoprotein</fullName>
    </recommendedName>
</protein>
<organism evidence="1 2">
    <name type="scientific">Flavobacterium geliluteum</name>
    <dbReference type="NCBI Taxonomy" id="2816120"/>
    <lineage>
        <taxon>Bacteria</taxon>
        <taxon>Pseudomonadati</taxon>
        <taxon>Bacteroidota</taxon>
        <taxon>Flavobacteriia</taxon>
        <taxon>Flavobacteriales</taxon>
        <taxon>Flavobacteriaceae</taxon>
        <taxon>Flavobacterium</taxon>
    </lineage>
</organism>
<proteinExistence type="predicted"/>
<dbReference type="Proteomes" id="UP000675047">
    <property type="component" value="Unassembled WGS sequence"/>
</dbReference>
<evidence type="ECO:0000313" key="2">
    <source>
        <dbReference type="Proteomes" id="UP000675047"/>
    </source>
</evidence>
<dbReference type="AlphaFoldDB" id="A0A940XHW5"/>
<reference evidence="1 2" key="1">
    <citation type="submission" date="2021-03" db="EMBL/GenBank/DDBJ databases">
        <title>Flavobacterium Flabelliformis Sp. Nov. And Flavobacterium Geliluteum Sp. Nov., Two Novel Multidrug Resistant Psychrophilic Species Isolated From Antarctica.</title>
        <authorList>
            <person name="Kralova S."/>
            <person name="Busse H.J."/>
            <person name="Bezdicek M."/>
            <person name="Nykrynova M."/>
            <person name="Kroupova E."/>
            <person name="Krsek D."/>
            <person name="Sedlacek I."/>
        </authorList>
    </citation>
    <scope>NUCLEOTIDE SEQUENCE [LARGE SCALE GENOMIC DNA]</scope>
    <source>
        <strain evidence="1 2">P7388</strain>
    </source>
</reference>